<dbReference type="Pfam" id="PF00630">
    <property type="entry name" value="Filamin"/>
    <property type="match status" value="1"/>
</dbReference>
<dbReference type="SMART" id="SM00672">
    <property type="entry name" value="CAP10"/>
    <property type="match status" value="2"/>
</dbReference>
<evidence type="ECO:0000256" key="10">
    <source>
        <dbReference type="ARBA" id="ARBA00049246"/>
    </source>
</evidence>
<dbReference type="GO" id="GO:0046527">
    <property type="term" value="F:glucosyltransferase activity"/>
    <property type="evidence" value="ECO:0007669"/>
    <property type="project" value="TreeGrafter"/>
</dbReference>
<keyword evidence="3" id="KW-0328">Glycosyltransferase</keyword>
<gene>
    <name evidence="13" type="ORF">HICCMSTLAB_LOCUS7636</name>
</gene>
<keyword evidence="6" id="KW-0325">Glycoprotein</keyword>
<comment type="subcellular location">
    <subcellularLocation>
        <location evidence="1">Endoplasmic reticulum lumen</location>
    </subcellularLocation>
</comment>
<evidence type="ECO:0000256" key="9">
    <source>
        <dbReference type="ARBA" id="ARBA00047553"/>
    </source>
</evidence>
<comment type="caution">
    <text evidence="13">The sequence shown here is derived from an EMBL/GenBank/DDBJ whole genome shotgun (WGS) entry which is preliminary data.</text>
</comment>
<evidence type="ECO:0000259" key="12">
    <source>
        <dbReference type="SMART" id="SM00672"/>
    </source>
</evidence>
<feature type="transmembrane region" description="Helical" evidence="11">
    <location>
        <begin position="21"/>
        <end position="39"/>
    </location>
</feature>
<comment type="similarity">
    <text evidence="2">Belongs to the KDELC family.</text>
</comment>
<evidence type="ECO:0000256" key="11">
    <source>
        <dbReference type="SAM" id="Phobius"/>
    </source>
</evidence>
<evidence type="ECO:0000256" key="3">
    <source>
        <dbReference type="ARBA" id="ARBA00022676"/>
    </source>
</evidence>
<comment type="pathway">
    <text evidence="7">Protein modification.</text>
</comment>
<evidence type="ECO:0000256" key="2">
    <source>
        <dbReference type="ARBA" id="ARBA00006063"/>
    </source>
</evidence>
<dbReference type="InterPro" id="IPR051091">
    <property type="entry name" value="O-Glucosyltr/Glycosyltrsf_90"/>
</dbReference>
<dbReference type="SUPFAM" id="SSF81296">
    <property type="entry name" value="E set domains"/>
    <property type="match status" value="1"/>
</dbReference>
<comment type="catalytic activity">
    <reaction evidence="10">
        <text>L-seryl-[EGF-like domain protein] + UDP-alpha-D-glucose = 3-O-(beta-D-glucosyl)-L-seryl-[EGF-like domain protein] + UDP + H(+)</text>
        <dbReference type="Rhea" id="RHEA:58116"/>
        <dbReference type="Rhea" id="RHEA-COMP:14610"/>
        <dbReference type="Rhea" id="RHEA-COMP:16010"/>
        <dbReference type="ChEBI" id="CHEBI:15378"/>
        <dbReference type="ChEBI" id="CHEBI:29999"/>
        <dbReference type="ChEBI" id="CHEBI:58223"/>
        <dbReference type="ChEBI" id="CHEBI:58885"/>
        <dbReference type="ChEBI" id="CHEBI:140576"/>
    </reaction>
</comment>
<proteinExistence type="inferred from homology"/>
<reference evidence="13" key="1">
    <citation type="submission" date="2021-04" db="EMBL/GenBank/DDBJ databases">
        <authorList>
            <person name="Chebbi M.A.C M."/>
        </authorList>
    </citation>
    <scope>NUCLEOTIDE SEQUENCE</scope>
</reference>
<dbReference type="GO" id="GO:0005788">
    <property type="term" value="C:endoplasmic reticulum lumen"/>
    <property type="evidence" value="ECO:0007669"/>
    <property type="project" value="UniProtKB-SubCell"/>
</dbReference>
<comment type="function">
    <text evidence="8">Protein O-glucosyltransferase. Catalyzes the reaction that attaches glucose through an O-glycosidic linkage to a conserved serine residue found in the consensus sequence C-X-S-X-[PA]-C in epidermal growth factor-like repeats. Regulates Notch signaling by glucosylating Notch in the ER, glucosylation is required for the correct folding and cleavage of Notch.</text>
</comment>
<dbReference type="Proteomes" id="UP000786811">
    <property type="component" value="Unassembled WGS sequence"/>
</dbReference>
<dbReference type="EMBL" id="CAJNRD030001121">
    <property type="protein sequence ID" value="CAG5095292.1"/>
    <property type="molecule type" value="Genomic_DNA"/>
</dbReference>
<comment type="catalytic activity">
    <reaction evidence="9">
        <text>L-seryl-[EGF-like domain protein] + UDP-alpha-D-xylose = 3-O-(beta-D-xylosyl)-L-seryl-[EGF-like domain protein] + UDP + H(+)</text>
        <dbReference type="Rhea" id="RHEA:62016"/>
        <dbReference type="Rhea" id="RHEA-COMP:16010"/>
        <dbReference type="Rhea" id="RHEA-COMP:16011"/>
        <dbReference type="ChEBI" id="CHEBI:15378"/>
        <dbReference type="ChEBI" id="CHEBI:29999"/>
        <dbReference type="ChEBI" id="CHEBI:57632"/>
        <dbReference type="ChEBI" id="CHEBI:58223"/>
        <dbReference type="ChEBI" id="CHEBI:132085"/>
    </reaction>
</comment>
<dbReference type="InterPro" id="IPR006598">
    <property type="entry name" value="CAP10"/>
</dbReference>
<evidence type="ECO:0000256" key="1">
    <source>
        <dbReference type="ARBA" id="ARBA00004319"/>
    </source>
</evidence>
<keyword evidence="11" id="KW-0812">Transmembrane</keyword>
<feature type="domain" description="Glycosyl transferase CAP10" evidence="12">
    <location>
        <begin position="540"/>
        <end position="783"/>
    </location>
</feature>
<dbReference type="InterPro" id="IPR014756">
    <property type="entry name" value="Ig_E-set"/>
</dbReference>
<dbReference type="AlphaFoldDB" id="A0A8J2MP57"/>
<evidence type="ECO:0000313" key="14">
    <source>
        <dbReference type="Proteomes" id="UP000786811"/>
    </source>
</evidence>
<evidence type="ECO:0000256" key="5">
    <source>
        <dbReference type="ARBA" id="ARBA00022824"/>
    </source>
</evidence>
<name>A0A8J2MP57_COTCN</name>
<evidence type="ECO:0000256" key="4">
    <source>
        <dbReference type="ARBA" id="ARBA00022729"/>
    </source>
</evidence>
<keyword evidence="14" id="KW-1185">Reference proteome</keyword>
<dbReference type="Gene3D" id="2.60.40.10">
    <property type="entry name" value="Immunoglobulins"/>
    <property type="match status" value="1"/>
</dbReference>
<accession>A0A8J2MP57</accession>
<protein>
    <submittedName>
        <fullName evidence="13">Similar to poglut2: Protein O-glucosyltransferase 2 (Danio rerio)</fullName>
    </submittedName>
</protein>
<dbReference type="OrthoDB" id="541052at2759"/>
<dbReference type="PANTHER" id="PTHR12203">
    <property type="entry name" value="KDEL LYS-ASP-GLU-LEU CONTAINING - RELATED"/>
    <property type="match status" value="1"/>
</dbReference>
<feature type="domain" description="Glycosyl transferase CAP10" evidence="12">
    <location>
        <begin position="243"/>
        <end position="486"/>
    </location>
</feature>
<dbReference type="PANTHER" id="PTHR12203:SF122">
    <property type="entry name" value="GLYCOSYL TRANSFERASE CAP10 DOMAIN-CONTAINING PROTEIN"/>
    <property type="match status" value="1"/>
</dbReference>
<dbReference type="Pfam" id="PF05686">
    <property type="entry name" value="Glyco_transf_90"/>
    <property type="match status" value="2"/>
</dbReference>
<evidence type="ECO:0000256" key="6">
    <source>
        <dbReference type="ARBA" id="ARBA00023180"/>
    </source>
</evidence>
<evidence type="ECO:0000256" key="8">
    <source>
        <dbReference type="ARBA" id="ARBA00045690"/>
    </source>
</evidence>
<keyword evidence="5" id="KW-0256">Endoplasmic reticulum</keyword>
<keyword evidence="11" id="KW-0472">Membrane</keyword>
<sequence length="819" mass="96046">MDGKVQEERKCNIGYKMQFNQMFIIIITISCISVLAIDVDPSKSVLWGPGLSPAKITMRSRYFFIQLINSEGKNLTQSPTESIVQAKVTGLNKNNHGCRIWTQVLDCNDGSFIIRYKLFETCYNLNIKVVINNEILPAGSIHEKGPVYEEECYCPNQSVESWLKNYECSEEYHQITEDLKIFPSINFDELRDDLIKEYHKPHAHSFCHYVVKDNRIYRNCYGQHVGFKMFSDSILLSLARKVRLPDVEFFMNLGDWPLISKIKKAYPMFSWCGSEETNDIILPTYDITESSLENMGRVMLDMLSVQGNIKTPWEKKIEKVFWRGRDSRRERLDLIDIARKNPDLFNASITNFFFFKNEMDKYGPGEKHTSFFDFFKYKYQLNIDGTVAAYRFPYLLAGDSLVFKQESKYYEFFYHHTVPGEHYIPVKHDLSDLVEKIKWAKSNDGEALKIAKAGRRRLMRDVALPRDVFCYHVHLLQEWSKKIQNKIKVLEGMEEVHQPSYDCKCVNNIEKRTVKNCYGQHVGFKMFSDSILLSLARKVRLPDVEFFMNLGDWPLISKIKKAYPMFSWCGSEETNDIILPTYDITESSLENMGRVMLDMLSVQGNIKTPWEKKIEKVFWRGRDSRRERLDLIDIARKNPDLFNASITNFFFFKNEMDKYGPGEKHTSFFDFFKYKYQLNIDGTVAAYRFPYLLAGDSLVFKQESKYYEFFYHHTVPGEHYVPVKHDLSDLVEKIKWAKSNDGEALKIAKAGRRLMRDVAALPRDVFCYHVHLLQEWSKRIQNKIKVLEGMEEVPQSSYDCKCVNDIEKRQVKSELKNEL</sequence>
<organism evidence="13 14">
    <name type="scientific">Cotesia congregata</name>
    <name type="common">Parasitoid wasp</name>
    <name type="synonym">Apanteles congregatus</name>
    <dbReference type="NCBI Taxonomy" id="51543"/>
    <lineage>
        <taxon>Eukaryota</taxon>
        <taxon>Metazoa</taxon>
        <taxon>Ecdysozoa</taxon>
        <taxon>Arthropoda</taxon>
        <taxon>Hexapoda</taxon>
        <taxon>Insecta</taxon>
        <taxon>Pterygota</taxon>
        <taxon>Neoptera</taxon>
        <taxon>Endopterygota</taxon>
        <taxon>Hymenoptera</taxon>
        <taxon>Apocrita</taxon>
        <taxon>Ichneumonoidea</taxon>
        <taxon>Braconidae</taxon>
        <taxon>Microgastrinae</taxon>
        <taxon>Cotesia</taxon>
    </lineage>
</organism>
<keyword evidence="4" id="KW-0732">Signal</keyword>
<dbReference type="InterPro" id="IPR013783">
    <property type="entry name" value="Ig-like_fold"/>
</dbReference>
<dbReference type="PROSITE" id="PS51257">
    <property type="entry name" value="PROKAR_LIPOPROTEIN"/>
    <property type="match status" value="1"/>
</dbReference>
<evidence type="ECO:0000256" key="7">
    <source>
        <dbReference type="ARBA" id="ARBA00043952"/>
    </source>
</evidence>
<dbReference type="InterPro" id="IPR017868">
    <property type="entry name" value="Filamin/ABP280_repeat-like"/>
</dbReference>
<keyword evidence="3" id="KW-0808">Transferase</keyword>
<keyword evidence="11" id="KW-1133">Transmembrane helix</keyword>
<evidence type="ECO:0000313" key="13">
    <source>
        <dbReference type="EMBL" id="CAG5095292.1"/>
    </source>
</evidence>